<keyword evidence="2" id="KW-1185">Reference proteome</keyword>
<evidence type="ECO:0000313" key="1">
    <source>
        <dbReference type="EMBL" id="CAG2055594.1"/>
    </source>
</evidence>
<comment type="caution">
    <text evidence="1">The sequence shown here is derived from an EMBL/GenBank/DDBJ whole genome shotgun (WGS) entry which is preliminary data.</text>
</comment>
<protein>
    <submittedName>
        <fullName evidence="1">Uncharacterized protein</fullName>
    </submittedName>
</protein>
<gene>
    <name evidence="1" type="ORF">TPAB3V08_LOCUS2597</name>
</gene>
<dbReference type="EMBL" id="CAJPIN010002667">
    <property type="protein sequence ID" value="CAG2055594.1"/>
    <property type="molecule type" value="Genomic_DNA"/>
</dbReference>
<accession>A0ABN7NMD2</accession>
<organism evidence="1 2">
    <name type="scientific">Timema podura</name>
    <name type="common">Walking stick</name>
    <dbReference type="NCBI Taxonomy" id="61482"/>
    <lineage>
        <taxon>Eukaryota</taxon>
        <taxon>Metazoa</taxon>
        <taxon>Ecdysozoa</taxon>
        <taxon>Arthropoda</taxon>
        <taxon>Hexapoda</taxon>
        <taxon>Insecta</taxon>
        <taxon>Pterygota</taxon>
        <taxon>Neoptera</taxon>
        <taxon>Polyneoptera</taxon>
        <taxon>Phasmatodea</taxon>
        <taxon>Timematodea</taxon>
        <taxon>Timematoidea</taxon>
        <taxon>Timematidae</taxon>
        <taxon>Timema</taxon>
    </lineage>
</organism>
<name>A0ABN7NMD2_TIMPD</name>
<dbReference type="Proteomes" id="UP001153148">
    <property type="component" value="Unassembled WGS sequence"/>
</dbReference>
<proteinExistence type="predicted"/>
<evidence type="ECO:0000313" key="2">
    <source>
        <dbReference type="Proteomes" id="UP001153148"/>
    </source>
</evidence>
<sequence>MWEGVGRWSWSEGALTITFLHIYPEKLNLKRINLDRFTNVLRRRLGPTPTFQIANEIDRGAEFITSAIKGLLEASTSWNRPKRVPQDSLPDSILRHAQEKNLLRKSWQISRDPVDKANWICKVHVVREMVQEYRNSVWEDKIKSLFVQDRSLWRMTRNLMRVPAPRPPIVDHNRVANFDQEKADALGEHLKAQFVPTDDPSDTVHIAYLAQVIVVVSYRPLDEPEPTQVTEMSLVIVALRQNNAPGRDGIMLFSLFANDFPISPDTKLALYADNTALSVESRLNKARQRLRILDPLLSRRSALSARNGLNLYKQLLRPILNYACPARGHLADTYMRNAGVPERVSEDHCERTLDHFWKMVKSFYDRLPGATYPLIQGMGITSSTLEDAIDVPKPCSDKRDVSTVVWEALTQPPIE</sequence>
<reference evidence="1" key="1">
    <citation type="submission" date="2021-03" db="EMBL/GenBank/DDBJ databases">
        <authorList>
            <person name="Tran Van P."/>
        </authorList>
    </citation>
    <scope>NUCLEOTIDE SEQUENCE</scope>
</reference>